<gene>
    <name evidence="3" type="ORF">g.22396</name>
</gene>
<feature type="repeat" description="ANK" evidence="1">
    <location>
        <begin position="272"/>
        <end position="306"/>
    </location>
</feature>
<dbReference type="PANTHER" id="PTHR24118:SF99">
    <property type="entry name" value="POTE ANKYRIN DOMAIN FAMILY MEMBER 3C-RELATED"/>
    <property type="match status" value="1"/>
</dbReference>
<sequence>AGANINLRDNRGNSLLHIAVKQNCVKIVEVLLKKPVDLNMKNFDGNTPLHVCCFNNNNVMAELLIKAGSNIDLVDNMGNTPLHTAVECSSFELNLEKEVNVNVQNVNGDTPLHLCCLRNNIDLFERLICVGANINLRDNNGNSLLHIAVKHKCFKIVEVLLKKQVDVNMQNFDGSTPLHLCCVYNKTVMVEFPKNVETIINLAGNMGNIALYTTEKHGLIKMVECFINSGAIIDIRDKERNTPLHMAVQWNYVEIVRLLLRKHADVNAKDVYGNTPLHIALGVCFPSFKMIKLLLEEGADVNIKNVDGYVPFAVVIKYSFEFRTNQHIYHLLLDWEDLKYTSHFRWKSLIRLSGNYSFENVIKKHIVKLKCAKLPFDNDVNTAFEELYSWKLQCFEELEKAKTTMFGGHSLYDVLSSNLHDPEPKYFTNNELEQAICSPDLELQYPIYANLLKSIFTKAKKRLSLLNVAQDRMVFILQASRNVNKIYLPNEILRMILSYIDDNDLKPLIKHPVLPLQAD</sequence>
<reference evidence="3" key="1">
    <citation type="submission" date="2015-11" db="EMBL/GenBank/DDBJ databases">
        <title>De novo transcriptome assembly of four potential Pierce s Disease insect vectors from Arizona vineyards.</title>
        <authorList>
            <person name="Tassone E.E."/>
        </authorList>
    </citation>
    <scope>NUCLEOTIDE SEQUENCE</scope>
</reference>
<protein>
    <recommendedName>
        <fullName evidence="2">PRANC domain-containing protein</fullName>
    </recommendedName>
</protein>
<evidence type="ECO:0000313" key="3">
    <source>
        <dbReference type="EMBL" id="JAS85963.1"/>
    </source>
</evidence>
<feature type="repeat" description="ANK" evidence="1">
    <location>
        <begin position="239"/>
        <end position="271"/>
    </location>
</feature>
<evidence type="ECO:0000256" key="1">
    <source>
        <dbReference type="PROSITE-ProRule" id="PRU00023"/>
    </source>
</evidence>
<dbReference type="AlphaFoldDB" id="A0A1B6IGC6"/>
<proteinExistence type="predicted"/>
<feature type="non-terminal residue" evidence="3">
    <location>
        <position position="1"/>
    </location>
</feature>
<dbReference type="EMBL" id="GECU01021743">
    <property type="protein sequence ID" value="JAS85963.1"/>
    <property type="molecule type" value="Transcribed_RNA"/>
</dbReference>
<evidence type="ECO:0000259" key="2">
    <source>
        <dbReference type="Pfam" id="PF09372"/>
    </source>
</evidence>
<dbReference type="PROSITE" id="PS50297">
    <property type="entry name" value="ANK_REP_REGION"/>
    <property type="match status" value="6"/>
</dbReference>
<dbReference type="InterPro" id="IPR036770">
    <property type="entry name" value="Ankyrin_rpt-contain_sf"/>
</dbReference>
<feature type="repeat" description="ANK" evidence="1">
    <location>
        <begin position="11"/>
        <end position="43"/>
    </location>
</feature>
<dbReference type="SMART" id="SM00248">
    <property type="entry name" value="ANK"/>
    <property type="match status" value="9"/>
</dbReference>
<feature type="domain" description="PRANC" evidence="2">
    <location>
        <begin position="408"/>
        <end position="509"/>
    </location>
</feature>
<accession>A0A1B6IGC6</accession>
<dbReference type="PANTHER" id="PTHR24118">
    <property type="entry name" value="POTE ANKYRIN DOMAIN"/>
    <property type="match status" value="1"/>
</dbReference>
<dbReference type="Gene3D" id="1.25.40.20">
    <property type="entry name" value="Ankyrin repeat-containing domain"/>
    <property type="match status" value="4"/>
</dbReference>
<dbReference type="InterPro" id="IPR018272">
    <property type="entry name" value="PRANC_domain"/>
</dbReference>
<dbReference type="Pfam" id="PF09372">
    <property type="entry name" value="PRANC"/>
    <property type="match status" value="1"/>
</dbReference>
<dbReference type="SUPFAM" id="SSF48403">
    <property type="entry name" value="Ankyrin repeat"/>
    <property type="match status" value="1"/>
</dbReference>
<feature type="repeat" description="ANK" evidence="1">
    <location>
        <begin position="140"/>
        <end position="172"/>
    </location>
</feature>
<feature type="repeat" description="ANK" evidence="1">
    <location>
        <begin position="107"/>
        <end position="139"/>
    </location>
</feature>
<dbReference type="Pfam" id="PF12796">
    <property type="entry name" value="Ank_2"/>
    <property type="match status" value="3"/>
</dbReference>
<name>A0A1B6IGC6_9HEMI</name>
<dbReference type="PROSITE" id="PS50088">
    <property type="entry name" value="ANK_REPEAT"/>
    <property type="match status" value="6"/>
</dbReference>
<organism evidence="3">
    <name type="scientific">Homalodisca liturata</name>
    <dbReference type="NCBI Taxonomy" id="320908"/>
    <lineage>
        <taxon>Eukaryota</taxon>
        <taxon>Metazoa</taxon>
        <taxon>Ecdysozoa</taxon>
        <taxon>Arthropoda</taxon>
        <taxon>Hexapoda</taxon>
        <taxon>Insecta</taxon>
        <taxon>Pterygota</taxon>
        <taxon>Neoptera</taxon>
        <taxon>Paraneoptera</taxon>
        <taxon>Hemiptera</taxon>
        <taxon>Auchenorrhyncha</taxon>
        <taxon>Membracoidea</taxon>
        <taxon>Cicadellidae</taxon>
        <taxon>Cicadellinae</taxon>
        <taxon>Proconiini</taxon>
        <taxon>Homalodisca</taxon>
    </lineage>
</organism>
<dbReference type="InterPro" id="IPR002110">
    <property type="entry name" value="Ankyrin_rpt"/>
</dbReference>
<keyword evidence="1" id="KW-0040">ANK repeat</keyword>
<feature type="repeat" description="ANK" evidence="1">
    <location>
        <begin position="44"/>
        <end position="76"/>
    </location>
</feature>
<dbReference type="PRINTS" id="PR01415">
    <property type="entry name" value="ANKYRIN"/>
</dbReference>